<protein>
    <submittedName>
        <fullName evidence="1">Uncharacterized protein</fullName>
    </submittedName>
</protein>
<gene>
    <name evidence="1" type="ORF">NCTC11012_02319</name>
</gene>
<dbReference type="EMBL" id="UGQF01000001">
    <property type="protein sequence ID" value="STZ04057.1"/>
    <property type="molecule type" value="Genomic_DNA"/>
</dbReference>
<reference evidence="1 2" key="1">
    <citation type="submission" date="2018-06" db="EMBL/GenBank/DDBJ databases">
        <authorList>
            <consortium name="Pathogen Informatics"/>
            <person name="Doyle S."/>
        </authorList>
    </citation>
    <scope>NUCLEOTIDE SEQUENCE [LARGE SCALE GENOMIC DNA]</scope>
    <source>
        <strain evidence="1 2">NCTC11012</strain>
    </source>
</reference>
<dbReference type="AlphaFoldDB" id="A0A378QT39"/>
<sequence length="48" mass="5987">MSDVECFIQRQKHTQDFFDRLTYHIYQGFLEDCRALFLKKYRGQDTFF</sequence>
<organism evidence="1 2">
    <name type="scientific">Moraxella equi</name>
    <dbReference type="NCBI Taxonomy" id="60442"/>
    <lineage>
        <taxon>Bacteria</taxon>
        <taxon>Pseudomonadati</taxon>
        <taxon>Pseudomonadota</taxon>
        <taxon>Gammaproteobacteria</taxon>
        <taxon>Moraxellales</taxon>
        <taxon>Moraxellaceae</taxon>
        <taxon>Moraxella</taxon>
    </lineage>
</organism>
<name>A0A378QT39_9GAMM</name>
<accession>A0A378QT39</accession>
<proteinExistence type="predicted"/>
<evidence type="ECO:0000313" key="1">
    <source>
        <dbReference type="EMBL" id="STZ04057.1"/>
    </source>
</evidence>
<dbReference type="Proteomes" id="UP000254618">
    <property type="component" value="Unassembled WGS sequence"/>
</dbReference>
<evidence type="ECO:0000313" key="2">
    <source>
        <dbReference type="Proteomes" id="UP000254618"/>
    </source>
</evidence>